<comment type="similarity">
    <text evidence="2">Belongs to the nematode receptor-like protein srd family.</text>
</comment>
<gene>
    <name evidence="7" type="ORF">CAMP_LOCUS16010</name>
</gene>
<feature type="transmembrane region" description="Helical" evidence="6">
    <location>
        <begin position="12"/>
        <end position="30"/>
    </location>
</feature>
<keyword evidence="5 6" id="KW-0472">Membrane</keyword>
<feature type="transmembrane region" description="Helical" evidence="6">
    <location>
        <begin position="145"/>
        <end position="167"/>
    </location>
</feature>
<dbReference type="PANTHER" id="PTHR22945">
    <property type="entry name" value="SERPENTINE RECEPTOR, CLASS D DELTA"/>
    <property type="match status" value="1"/>
</dbReference>
<proteinExistence type="inferred from homology"/>
<evidence type="ECO:0000256" key="2">
    <source>
        <dbReference type="ARBA" id="ARBA00009166"/>
    </source>
</evidence>
<dbReference type="InterPro" id="IPR050920">
    <property type="entry name" value="Nematode_rcpt-like_delta"/>
</dbReference>
<dbReference type="GO" id="GO:0016020">
    <property type="term" value="C:membrane"/>
    <property type="evidence" value="ECO:0007669"/>
    <property type="project" value="UniProtKB-SubCell"/>
</dbReference>
<organism evidence="7 8">
    <name type="scientific">Caenorhabditis angaria</name>
    <dbReference type="NCBI Taxonomy" id="860376"/>
    <lineage>
        <taxon>Eukaryota</taxon>
        <taxon>Metazoa</taxon>
        <taxon>Ecdysozoa</taxon>
        <taxon>Nematoda</taxon>
        <taxon>Chromadorea</taxon>
        <taxon>Rhabditida</taxon>
        <taxon>Rhabditina</taxon>
        <taxon>Rhabditomorpha</taxon>
        <taxon>Rhabditoidea</taxon>
        <taxon>Rhabditidae</taxon>
        <taxon>Peloderinae</taxon>
        <taxon>Caenorhabditis</taxon>
    </lineage>
</organism>
<comment type="caution">
    <text evidence="7">The sequence shown here is derived from an EMBL/GenBank/DDBJ whole genome shotgun (WGS) entry which is preliminary data.</text>
</comment>
<evidence type="ECO:0000256" key="3">
    <source>
        <dbReference type="ARBA" id="ARBA00022692"/>
    </source>
</evidence>
<dbReference type="Pfam" id="PF10317">
    <property type="entry name" value="7TM_GPCR_Srd"/>
    <property type="match status" value="1"/>
</dbReference>
<evidence type="ECO:0000256" key="1">
    <source>
        <dbReference type="ARBA" id="ARBA00004141"/>
    </source>
</evidence>
<feature type="transmembrane region" description="Helical" evidence="6">
    <location>
        <begin position="50"/>
        <end position="72"/>
    </location>
</feature>
<keyword evidence="4 6" id="KW-1133">Transmembrane helix</keyword>
<keyword evidence="3 6" id="KW-0812">Transmembrane</keyword>
<sequence>MIIFLIPSNTSTMLLSFVSFFIQVRIVNNVKSTAVMGLGYCKHFGAEVCFHTYNLLLIIATTVCAINAHTIFYRMISLKDQNRSVVKKKTLIFFYHYSIPLGVFIFTYIPKMDMISVYNETVTQHPEYYFEPFGIFGGYADSHNIYQTLNTLILAALTLSVPIFGIYCRKKTIKVLNTSRNALSAKTVEQFKTFIMGLTLQILFPSICYVSVGSLYIFNKYSGFEPLLITQYLVGIFLTLPSVLDPMCTIYFTVPYRKAVRKIIFDREQSSVIGMIVPHAMFQNL</sequence>
<evidence type="ECO:0000313" key="7">
    <source>
        <dbReference type="EMBL" id="CAI5453373.1"/>
    </source>
</evidence>
<comment type="subcellular location">
    <subcellularLocation>
        <location evidence="1">Membrane</location>
        <topology evidence="1">Multi-pass membrane protein</topology>
    </subcellularLocation>
</comment>
<dbReference type="OrthoDB" id="5831604at2759"/>
<dbReference type="PANTHER" id="PTHR22945:SF97">
    <property type="entry name" value="SERPENTINE RECEPTOR, CLASS D (DELTA)"/>
    <property type="match status" value="1"/>
</dbReference>
<keyword evidence="8" id="KW-1185">Reference proteome</keyword>
<reference evidence="7" key="1">
    <citation type="submission" date="2022-11" db="EMBL/GenBank/DDBJ databases">
        <authorList>
            <person name="Kikuchi T."/>
        </authorList>
    </citation>
    <scope>NUCLEOTIDE SEQUENCE</scope>
    <source>
        <strain evidence="7">PS1010</strain>
    </source>
</reference>
<protein>
    <submittedName>
        <fullName evidence="7">Uncharacterized protein</fullName>
    </submittedName>
</protein>
<evidence type="ECO:0000256" key="6">
    <source>
        <dbReference type="SAM" id="Phobius"/>
    </source>
</evidence>
<feature type="transmembrane region" description="Helical" evidence="6">
    <location>
        <begin position="229"/>
        <end position="254"/>
    </location>
</feature>
<evidence type="ECO:0000313" key="8">
    <source>
        <dbReference type="Proteomes" id="UP001152747"/>
    </source>
</evidence>
<evidence type="ECO:0000256" key="5">
    <source>
        <dbReference type="ARBA" id="ARBA00023136"/>
    </source>
</evidence>
<dbReference type="InterPro" id="IPR019421">
    <property type="entry name" value="7TM_GPCR_serpentine_rcpt_Srd"/>
</dbReference>
<dbReference type="AlphaFoldDB" id="A0A9P1J1M8"/>
<feature type="transmembrane region" description="Helical" evidence="6">
    <location>
        <begin position="92"/>
        <end position="109"/>
    </location>
</feature>
<accession>A0A9P1J1M8</accession>
<name>A0A9P1J1M8_9PELO</name>
<dbReference type="EMBL" id="CANHGI010000005">
    <property type="protein sequence ID" value="CAI5453373.1"/>
    <property type="molecule type" value="Genomic_DNA"/>
</dbReference>
<evidence type="ECO:0000256" key="4">
    <source>
        <dbReference type="ARBA" id="ARBA00022989"/>
    </source>
</evidence>
<dbReference type="Proteomes" id="UP001152747">
    <property type="component" value="Unassembled WGS sequence"/>
</dbReference>
<feature type="transmembrane region" description="Helical" evidence="6">
    <location>
        <begin position="194"/>
        <end position="217"/>
    </location>
</feature>